<protein>
    <recommendedName>
        <fullName evidence="3 8">Dihydrofolate reductase</fullName>
        <ecNumber evidence="3 8">1.5.1.3</ecNumber>
    </recommendedName>
</protein>
<feature type="domain" description="DHFR" evidence="9">
    <location>
        <begin position="2"/>
        <end position="162"/>
    </location>
</feature>
<dbReference type="AlphaFoldDB" id="A0A1J1DYQ0"/>
<keyword evidence="5 8" id="KW-0521">NADP</keyword>
<keyword evidence="4 8" id="KW-0554">One-carbon metabolism</keyword>
<dbReference type="Proteomes" id="UP000243197">
    <property type="component" value="Chromosome"/>
</dbReference>
<dbReference type="KEGG" id="ise:JBKA6_1037"/>
<comment type="pathway">
    <text evidence="1 8">Cofactor biosynthesis; tetrahydrofolate biosynthesis; 5,6,7,8-tetrahydrofolate from 7,8-dihydrofolate: step 1/1.</text>
</comment>
<dbReference type="SUPFAM" id="SSF53597">
    <property type="entry name" value="Dihydrofolate reductase-like"/>
    <property type="match status" value="1"/>
</dbReference>
<dbReference type="Gene3D" id="3.40.430.10">
    <property type="entry name" value="Dihydrofolate Reductase, subunit A"/>
    <property type="match status" value="1"/>
</dbReference>
<evidence type="ECO:0000313" key="11">
    <source>
        <dbReference type="Proteomes" id="UP000243197"/>
    </source>
</evidence>
<dbReference type="GO" id="GO:0005829">
    <property type="term" value="C:cytosol"/>
    <property type="evidence" value="ECO:0007669"/>
    <property type="project" value="TreeGrafter"/>
</dbReference>
<dbReference type="GO" id="GO:0046452">
    <property type="term" value="P:dihydrofolate metabolic process"/>
    <property type="evidence" value="ECO:0007669"/>
    <property type="project" value="TreeGrafter"/>
</dbReference>
<dbReference type="UniPathway" id="UPA00077">
    <property type="reaction ID" value="UER00158"/>
</dbReference>
<evidence type="ECO:0000256" key="8">
    <source>
        <dbReference type="PIRNR" id="PIRNR000194"/>
    </source>
</evidence>
<dbReference type="RefSeq" id="WP_096686536.1">
    <property type="nucleotide sequence ID" value="NZ_AP014564.1"/>
</dbReference>
<comment type="catalytic activity">
    <reaction evidence="8">
        <text>(6S)-5,6,7,8-tetrahydrofolate + NADP(+) = 7,8-dihydrofolate + NADPH + H(+)</text>
        <dbReference type="Rhea" id="RHEA:15009"/>
        <dbReference type="ChEBI" id="CHEBI:15378"/>
        <dbReference type="ChEBI" id="CHEBI:57451"/>
        <dbReference type="ChEBI" id="CHEBI:57453"/>
        <dbReference type="ChEBI" id="CHEBI:57783"/>
        <dbReference type="ChEBI" id="CHEBI:58349"/>
        <dbReference type="EC" id="1.5.1.3"/>
    </reaction>
</comment>
<reference evidence="10 11" key="1">
    <citation type="submission" date="2014-03" db="EMBL/GenBank/DDBJ databases">
        <title>complete genome sequence of Flavobacteriaceae bacterium JBKA-6.</title>
        <authorList>
            <person name="Takano T."/>
            <person name="Nakamura Y."/>
            <person name="Takuma S."/>
            <person name="Yasuike M."/>
            <person name="Matsuyama T."/>
            <person name="Sakai T."/>
            <person name="Fujiwara A."/>
            <person name="Kimoto K."/>
            <person name="Fukuda Y."/>
            <person name="Kondo H."/>
            <person name="Hirono I."/>
            <person name="Nakayasu C."/>
        </authorList>
    </citation>
    <scope>NUCLEOTIDE SEQUENCE [LARGE SCALE GENOMIC DNA]</scope>
    <source>
        <strain evidence="10 11">JBKA-6</strain>
    </source>
</reference>
<evidence type="ECO:0000256" key="6">
    <source>
        <dbReference type="ARBA" id="ARBA00023002"/>
    </source>
</evidence>
<dbReference type="GO" id="GO:0070401">
    <property type="term" value="F:NADP+ binding"/>
    <property type="evidence" value="ECO:0007669"/>
    <property type="project" value="UniProtKB-ARBA"/>
</dbReference>
<dbReference type="PANTHER" id="PTHR48069:SF3">
    <property type="entry name" value="DIHYDROFOLATE REDUCTASE"/>
    <property type="match status" value="1"/>
</dbReference>
<evidence type="ECO:0000313" key="10">
    <source>
        <dbReference type="EMBL" id="BAV95050.1"/>
    </source>
</evidence>
<dbReference type="GO" id="GO:0006730">
    <property type="term" value="P:one-carbon metabolic process"/>
    <property type="evidence" value="ECO:0007669"/>
    <property type="project" value="UniProtKB-KW"/>
</dbReference>
<dbReference type="Pfam" id="PF00186">
    <property type="entry name" value="DHFR_1"/>
    <property type="match status" value="1"/>
</dbReference>
<name>A0A1J1DYQ0_9FLAO</name>
<dbReference type="PROSITE" id="PS51330">
    <property type="entry name" value="DHFR_2"/>
    <property type="match status" value="1"/>
</dbReference>
<evidence type="ECO:0000256" key="5">
    <source>
        <dbReference type="ARBA" id="ARBA00022857"/>
    </source>
</evidence>
<dbReference type="PIRSF" id="PIRSF000194">
    <property type="entry name" value="DHFR"/>
    <property type="match status" value="1"/>
</dbReference>
<keyword evidence="6 8" id="KW-0560">Oxidoreductase</keyword>
<dbReference type="PANTHER" id="PTHR48069">
    <property type="entry name" value="DIHYDROFOLATE REDUCTASE"/>
    <property type="match status" value="1"/>
</dbReference>
<dbReference type="EMBL" id="AP014564">
    <property type="protein sequence ID" value="BAV95050.1"/>
    <property type="molecule type" value="Genomic_DNA"/>
</dbReference>
<dbReference type="InterPro" id="IPR024072">
    <property type="entry name" value="DHFR-like_dom_sf"/>
</dbReference>
<keyword evidence="11" id="KW-1185">Reference proteome</keyword>
<evidence type="ECO:0000256" key="3">
    <source>
        <dbReference type="ARBA" id="ARBA00012856"/>
    </source>
</evidence>
<dbReference type="CDD" id="cd00209">
    <property type="entry name" value="DHFR"/>
    <property type="match status" value="1"/>
</dbReference>
<dbReference type="GO" id="GO:0004146">
    <property type="term" value="F:dihydrofolate reductase activity"/>
    <property type="evidence" value="ECO:0007669"/>
    <property type="project" value="UniProtKB-EC"/>
</dbReference>
<evidence type="ECO:0000256" key="4">
    <source>
        <dbReference type="ARBA" id="ARBA00022563"/>
    </source>
</evidence>
<dbReference type="GO" id="GO:0046654">
    <property type="term" value="P:tetrahydrofolate biosynthetic process"/>
    <property type="evidence" value="ECO:0007669"/>
    <property type="project" value="UniProtKB-UniPathway"/>
</dbReference>
<evidence type="ECO:0000256" key="2">
    <source>
        <dbReference type="ARBA" id="ARBA00009539"/>
    </source>
</evidence>
<evidence type="ECO:0000259" key="9">
    <source>
        <dbReference type="PROSITE" id="PS51330"/>
    </source>
</evidence>
<dbReference type="FunFam" id="3.40.430.10:FF:000001">
    <property type="entry name" value="Dihydrofolate reductase"/>
    <property type="match status" value="1"/>
</dbReference>
<proteinExistence type="inferred from homology"/>
<dbReference type="EC" id="1.5.1.3" evidence="3 8"/>
<dbReference type="InterPro" id="IPR012259">
    <property type="entry name" value="DHFR"/>
</dbReference>
<dbReference type="GO" id="GO:0046655">
    <property type="term" value="P:folic acid metabolic process"/>
    <property type="evidence" value="ECO:0007669"/>
    <property type="project" value="TreeGrafter"/>
</dbReference>
<dbReference type="OrthoDB" id="9804315at2"/>
<dbReference type="PRINTS" id="PR00070">
    <property type="entry name" value="DHFR"/>
</dbReference>
<dbReference type="InterPro" id="IPR001796">
    <property type="entry name" value="DHFR_dom"/>
</dbReference>
<sequence length="163" mass="18884">MALTIIAAVSKNNVIGNDNHLIWHLPEDLKRFKKLTMGNSVIMGRKTFDSLNNTPLKGRRNIVVTRNVSLEKHSDCDIVHSLQEAIELVKDEETTFILGGGEIYRQALPMCKKIELTRVDENFQGDVFFPELSPEEWKEIKREDHRADKENKYPYSFITLIRK</sequence>
<organism evidence="10 11">
    <name type="scientific">Ichthyobacterium seriolicida</name>
    <dbReference type="NCBI Taxonomy" id="242600"/>
    <lineage>
        <taxon>Bacteria</taxon>
        <taxon>Pseudomonadati</taxon>
        <taxon>Bacteroidota</taxon>
        <taxon>Flavobacteriia</taxon>
        <taxon>Flavobacteriales</taxon>
        <taxon>Ichthyobacteriaceae</taxon>
        <taxon>Ichthyobacterium</taxon>
    </lineage>
</organism>
<comment type="function">
    <text evidence="7 8">Key enzyme in folate metabolism. Catalyzes an essential reaction for de novo glycine and purine synthesis, and for DNA precursor synthesis.</text>
</comment>
<comment type="similarity">
    <text evidence="2 8">Belongs to the dihydrofolate reductase family.</text>
</comment>
<evidence type="ECO:0000256" key="7">
    <source>
        <dbReference type="ARBA" id="ARBA00025067"/>
    </source>
</evidence>
<evidence type="ECO:0000256" key="1">
    <source>
        <dbReference type="ARBA" id="ARBA00004903"/>
    </source>
</evidence>
<accession>A0A1J1DYQ0</accession>
<gene>
    <name evidence="10" type="ORF">JBKA6_1037</name>
</gene>